<protein>
    <recommendedName>
        <fullName evidence="2">Myb/SANT-like domain-containing protein</fullName>
    </recommendedName>
</protein>
<feature type="domain" description="Myb/SANT-like" evidence="2">
    <location>
        <begin position="6"/>
        <end position="60"/>
    </location>
</feature>
<dbReference type="EMBL" id="JACGWO010000013">
    <property type="protein sequence ID" value="KAK4412865.1"/>
    <property type="molecule type" value="Genomic_DNA"/>
</dbReference>
<evidence type="ECO:0000313" key="4">
    <source>
        <dbReference type="Proteomes" id="UP001293254"/>
    </source>
</evidence>
<feature type="compositionally biased region" description="Low complexity" evidence="1">
    <location>
        <begin position="181"/>
        <end position="196"/>
    </location>
</feature>
<feature type="region of interest" description="Disordered" evidence="1">
    <location>
        <begin position="156"/>
        <end position="205"/>
    </location>
</feature>
<comment type="caution">
    <text evidence="3">The sequence shown here is derived from an EMBL/GenBank/DDBJ whole genome shotgun (WGS) entry which is preliminary data.</text>
</comment>
<keyword evidence="4" id="KW-1185">Reference proteome</keyword>
<dbReference type="Pfam" id="PF12776">
    <property type="entry name" value="Myb_DNA-bind_3"/>
    <property type="match status" value="1"/>
</dbReference>
<dbReference type="InterPro" id="IPR024752">
    <property type="entry name" value="Myb/SANT-like_dom"/>
</dbReference>
<gene>
    <name evidence="3" type="ORF">Salat_2933700</name>
</gene>
<dbReference type="Proteomes" id="UP001293254">
    <property type="component" value="Unassembled WGS sequence"/>
</dbReference>
<accession>A0AAE2C8Q7</accession>
<evidence type="ECO:0000313" key="3">
    <source>
        <dbReference type="EMBL" id="KAK4412865.1"/>
    </source>
</evidence>
<sequence length="205" mass="23515">MCALYDVNKHYETKVTYEWAQTRVARLRERYDIFRWVINTEGVIWNHRLGFVTATDEIWRCLCWENKRAKCYINAYDELWDELSRLFDRANYGENDVIDADIFDLNLPPREEGWVDAPPPREIEGPCPQPVVNLFDSSDSSSSMLKWMEDYYGTDSDVDSVLPPPGVPRSRQPKTPSTELSPPSSKSAGPASSTTSNATPIKKED</sequence>
<reference evidence="3" key="1">
    <citation type="submission" date="2020-06" db="EMBL/GenBank/DDBJ databases">
        <authorList>
            <person name="Li T."/>
            <person name="Hu X."/>
            <person name="Zhang T."/>
            <person name="Song X."/>
            <person name="Zhang H."/>
            <person name="Dai N."/>
            <person name="Sheng W."/>
            <person name="Hou X."/>
            <person name="Wei L."/>
        </authorList>
    </citation>
    <scope>NUCLEOTIDE SEQUENCE</scope>
    <source>
        <strain evidence="3">3651</strain>
        <tissue evidence="3">Leaf</tissue>
    </source>
</reference>
<name>A0AAE2C8Q7_9LAMI</name>
<organism evidence="3 4">
    <name type="scientific">Sesamum alatum</name>
    <dbReference type="NCBI Taxonomy" id="300844"/>
    <lineage>
        <taxon>Eukaryota</taxon>
        <taxon>Viridiplantae</taxon>
        <taxon>Streptophyta</taxon>
        <taxon>Embryophyta</taxon>
        <taxon>Tracheophyta</taxon>
        <taxon>Spermatophyta</taxon>
        <taxon>Magnoliopsida</taxon>
        <taxon>eudicotyledons</taxon>
        <taxon>Gunneridae</taxon>
        <taxon>Pentapetalae</taxon>
        <taxon>asterids</taxon>
        <taxon>lamiids</taxon>
        <taxon>Lamiales</taxon>
        <taxon>Pedaliaceae</taxon>
        <taxon>Sesamum</taxon>
    </lineage>
</organism>
<evidence type="ECO:0000256" key="1">
    <source>
        <dbReference type="SAM" id="MobiDB-lite"/>
    </source>
</evidence>
<dbReference type="AlphaFoldDB" id="A0AAE2C8Q7"/>
<evidence type="ECO:0000259" key="2">
    <source>
        <dbReference type="Pfam" id="PF12776"/>
    </source>
</evidence>
<reference evidence="3" key="2">
    <citation type="journal article" date="2024" name="Plant">
        <title>Genomic evolution and insights into agronomic trait innovations of Sesamum species.</title>
        <authorList>
            <person name="Miao H."/>
            <person name="Wang L."/>
            <person name="Qu L."/>
            <person name="Liu H."/>
            <person name="Sun Y."/>
            <person name="Le M."/>
            <person name="Wang Q."/>
            <person name="Wei S."/>
            <person name="Zheng Y."/>
            <person name="Lin W."/>
            <person name="Duan Y."/>
            <person name="Cao H."/>
            <person name="Xiong S."/>
            <person name="Wang X."/>
            <person name="Wei L."/>
            <person name="Li C."/>
            <person name="Ma Q."/>
            <person name="Ju M."/>
            <person name="Zhao R."/>
            <person name="Li G."/>
            <person name="Mu C."/>
            <person name="Tian Q."/>
            <person name="Mei H."/>
            <person name="Zhang T."/>
            <person name="Gao T."/>
            <person name="Zhang H."/>
        </authorList>
    </citation>
    <scope>NUCLEOTIDE SEQUENCE</scope>
    <source>
        <strain evidence="3">3651</strain>
    </source>
</reference>
<proteinExistence type="predicted"/>